<dbReference type="PANTHER" id="PTHR34203">
    <property type="entry name" value="METHYLTRANSFERASE, FKBM FAMILY PROTEIN"/>
    <property type="match status" value="1"/>
</dbReference>
<proteinExistence type="predicted"/>
<dbReference type="NCBIfam" id="TIGR01444">
    <property type="entry name" value="fkbM_fam"/>
    <property type="match status" value="1"/>
</dbReference>
<name>A0A6C0B733_9ZZZZ</name>
<accession>A0A6C0B733</accession>
<dbReference type="EMBL" id="MN739082">
    <property type="protein sequence ID" value="QHS87501.1"/>
    <property type="molecule type" value="Genomic_DNA"/>
</dbReference>
<dbReference type="InterPro" id="IPR029063">
    <property type="entry name" value="SAM-dependent_MTases_sf"/>
</dbReference>
<dbReference type="SUPFAM" id="SSF53335">
    <property type="entry name" value="S-adenosyl-L-methionine-dependent methyltransferases"/>
    <property type="match status" value="1"/>
</dbReference>
<organism evidence="2">
    <name type="scientific">viral metagenome</name>
    <dbReference type="NCBI Taxonomy" id="1070528"/>
    <lineage>
        <taxon>unclassified sequences</taxon>
        <taxon>metagenomes</taxon>
        <taxon>organismal metagenomes</taxon>
    </lineage>
</organism>
<dbReference type="InterPro" id="IPR052514">
    <property type="entry name" value="SAM-dependent_MTase"/>
</dbReference>
<reference evidence="2" key="1">
    <citation type="journal article" date="2020" name="Nature">
        <title>Giant virus diversity and host interactions through global metagenomics.</title>
        <authorList>
            <person name="Schulz F."/>
            <person name="Roux S."/>
            <person name="Paez-Espino D."/>
            <person name="Jungbluth S."/>
            <person name="Walsh D.A."/>
            <person name="Denef V.J."/>
            <person name="McMahon K.D."/>
            <person name="Konstantinidis K.T."/>
            <person name="Eloe-Fadrosh E.A."/>
            <person name="Kyrpides N.C."/>
            <person name="Woyke T."/>
        </authorList>
    </citation>
    <scope>NUCLEOTIDE SEQUENCE</scope>
    <source>
        <strain evidence="2">GVMAG-M-3300010157-4</strain>
    </source>
</reference>
<dbReference type="AlphaFoldDB" id="A0A6C0B733"/>
<dbReference type="Pfam" id="PF05050">
    <property type="entry name" value="Methyltransf_21"/>
    <property type="match status" value="1"/>
</dbReference>
<protein>
    <recommendedName>
        <fullName evidence="1">Methyltransferase FkbM domain-containing protein</fullName>
    </recommendedName>
</protein>
<evidence type="ECO:0000313" key="2">
    <source>
        <dbReference type="EMBL" id="QHS87501.1"/>
    </source>
</evidence>
<dbReference type="PANTHER" id="PTHR34203:SF15">
    <property type="entry name" value="SLL1173 PROTEIN"/>
    <property type="match status" value="1"/>
</dbReference>
<evidence type="ECO:0000259" key="1">
    <source>
        <dbReference type="Pfam" id="PF05050"/>
    </source>
</evidence>
<feature type="domain" description="Methyltransferase FkbM" evidence="1">
    <location>
        <begin position="69"/>
        <end position="207"/>
    </location>
</feature>
<dbReference type="Gene3D" id="3.40.50.150">
    <property type="entry name" value="Vaccinia Virus protein VP39"/>
    <property type="match status" value="1"/>
</dbReference>
<sequence>MTTRYIILTKDADAAADNNTGNQIFSINRSLTYLMPAVNTAYYADRGLFENNLIEWCKQFCSKEAIFLDIGAHTGSYAITLAPYSAKVLAFEPQRQTYYALCGGVALSGAQNIICHEYGLGNDSQVGTKTLHIVSNDGGGSTVWAPPADKVIGTEEIQVRTLDSLNIQERISFIKMDVEENELYVLQGGMETIVRAGYPKILFESNNESAGLFNYLRDVLGYQIVKVNGYFNMYLATM</sequence>
<dbReference type="InterPro" id="IPR006342">
    <property type="entry name" value="FkbM_mtfrase"/>
</dbReference>